<accession>A0ABD8B371</accession>
<reference evidence="2 3" key="1">
    <citation type="submission" date="2024-02" db="EMBL/GenBank/DDBJ databases">
        <title>Complete sequences of two Paenibacillus sp. strains and one Lysinibacillus strain isolated from the environment on STAA medium highlight biotechnological potential.</title>
        <authorList>
            <person name="Attere S.A."/>
            <person name="Piche L.C."/>
            <person name="Intertaglia L."/>
            <person name="Lami R."/>
            <person name="Charette S.J."/>
            <person name="Vincent A.T."/>
        </authorList>
    </citation>
    <scope>NUCLEOTIDE SEQUENCE [LARGE SCALE GENOMIC DNA]</scope>
    <source>
        <strain evidence="2 3">Y5S-7</strain>
        <plasmid evidence="2 3">pY5S7-2</plasmid>
    </source>
</reference>
<evidence type="ECO:0000259" key="1">
    <source>
        <dbReference type="Pfam" id="PF14355"/>
    </source>
</evidence>
<dbReference type="InterPro" id="IPR026001">
    <property type="entry name" value="Abi-like_C"/>
</dbReference>
<evidence type="ECO:0000313" key="2">
    <source>
        <dbReference type="EMBL" id="WWP24128.1"/>
    </source>
</evidence>
<sequence>MIEERIQEIERLKDLVTEAATYRKWGTDEEYKILRNKMIKTNKIKDLVPTFIKDCRTLDEIFNHFKITFPDGYKARRANIKEAFGKVLKYLESEEGSPLDEIIGERLSGDNIHEFVQDNWNKALVRRETDPEGAITIASTLIEQTIKFILDSENIEYKKTDDLPTLYKKTHTVLNLSPDGHIEETFKQILRGCTSIIQGLGGLRNNDGDAHGSDIKRALPQKTLKPGVRHAELSVNLAGTMANFLISTWTHRKLK</sequence>
<organism evidence="2 3">
    <name type="scientific">Paenibacillus amylolyticus</name>
    <dbReference type="NCBI Taxonomy" id="1451"/>
    <lineage>
        <taxon>Bacteria</taxon>
        <taxon>Bacillati</taxon>
        <taxon>Bacillota</taxon>
        <taxon>Bacilli</taxon>
        <taxon>Bacillales</taxon>
        <taxon>Paenibacillaceae</taxon>
        <taxon>Paenibacillus</taxon>
    </lineage>
</organism>
<keyword evidence="2" id="KW-0614">Plasmid</keyword>
<feature type="domain" description="Abortive infection protein-like C-terminal" evidence="1">
    <location>
        <begin position="164"/>
        <end position="246"/>
    </location>
</feature>
<dbReference type="RefSeq" id="WP_338709217.1">
    <property type="nucleotide sequence ID" value="NZ_CP145894.1"/>
</dbReference>
<evidence type="ECO:0000313" key="3">
    <source>
        <dbReference type="Proteomes" id="UP001364764"/>
    </source>
</evidence>
<protein>
    <submittedName>
        <fullName evidence="2">Abortive infection family protein</fullName>
    </submittedName>
</protein>
<dbReference type="Proteomes" id="UP001364764">
    <property type="component" value="Plasmid pY5S7-2"/>
</dbReference>
<proteinExistence type="predicted"/>
<geneLocation type="plasmid" evidence="2 3">
    <name>pY5S7-2</name>
</geneLocation>
<dbReference type="Pfam" id="PF14355">
    <property type="entry name" value="Abi_C"/>
    <property type="match status" value="1"/>
</dbReference>
<gene>
    <name evidence="2" type="ORF">V6668_32150</name>
</gene>
<dbReference type="GeneID" id="93480229"/>
<dbReference type="EMBL" id="CP145894">
    <property type="protein sequence ID" value="WWP24128.1"/>
    <property type="molecule type" value="Genomic_DNA"/>
</dbReference>
<name>A0ABD8B371_PAEAM</name>
<dbReference type="AlphaFoldDB" id="A0ABD8B371"/>